<dbReference type="PROSITE" id="PS50053">
    <property type="entry name" value="UBIQUITIN_2"/>
    <property type="match status" value="1"/>
</dbReference>
<keyword evidence="3" id="KW-0472">Membrane</keyword>
<dbReference type="EMBL" id="CM029047">
    <property type="protein sequence ID" value="KAG2582031.1"/>
    <property type="molecule type" value="Genomic_DNA"/>
</dbReference>
<feature type="transmembrane region" description="Helical" evidence="3">
    <location>
        <begin position="306"/>
        <end position="326"/>
    </location>
</feature>
<accession>A0A8T0R8G5</accession>
<dbReference type="AlphaFoldDB" id="A0A8T0R8G5"/>
<evidence type="ECO:0000256" key="2">
    <source>
        <dbReference type="SAM" id="MobiDB-lite"/>
    </source>
</evidence>
<feature type="compositionally biased region" description="Acidic residues" evidence="2">
    <location>
        <begin position="205"/>
        <end position="216"/>
    </location>
</feature>
<dbReference type="PANTHER" id="PTHR10666">
    <property type="entry name" value="UBIQUITIN"/>
    <property type="match status" value="1"/>
</dbReference>
<feature type="domain" description="Ubiquitin-like" evidence="4">
    <location>
        <begin position="1"/>
        <end position="59"/>
    </location>
</feature>
<feature type="region of interest" description="Disordered" evidence="2">
    <location>
        <begin position="197"/>
        <end position="238"/>
    </location>
</feature>
<sequence>MELETTVPDLDTIATVRAMIENEEGWASRRPYLVFRGRTLQDGRTLASYGIQKNSTLSLRFGDAPEVLRGAGTPAQQQKRYSNYSRKAISFVMIMGAAYKLSASASLSIGKIAFMIAVAAIVIADILCSTKVTLAPKWGSTLPYLSIPWSIYLSGFLLVFASYLLLISFNKDYAYAILPVPLPITAALIHHKHKSRVRHQRTDGEADQAIDTENANEDVLRGEENNDNNTDKDRNSDDDEDIQHFDGIFETPCIVVTGGSLVAMFGGQYMVGAASPLGFFFFFTVALGLYLMTITTVRTVALTPHATYLEIVLKLLVVITIITAFFHR</sequence>
<feature type="transmembrane region" description="Helical" evidence="3">
    <location>
        <begin position="146"/>
        <end position="167"/>
    </location>
</feature>
<reference evidence="5" key="1">
    <citation type="submission" date="2020-05" db="EMBL/GenBank/DDBJ databases">
        <title>WGS assembly of Panicum virgatum.</title>
        <authorList>
            <person name="Lovell J.T."/>
            <person name="Jenkins J."/>
            <person name="Shu S."/>
            <person name="Juenger T.E."/>
            <person name="Schmutz J."/>
        </authorList>
    </citation>
    <scope>NUCLEOTIDE SEQUENCE</scope>
    <source>
        <strain evidence="5">AP13</strain>
    </source>
</reference>
<organism evidence="5 6">
    <name type="scientific">Panicum virgatum</name>
    <name type="common">Blackwell switchgrass</name>
    <dbReference type="NCBI Taxonomy" id="38727"/>
    <lineage>
        <taxon>Eukaryota</taxon>
        <taxon>Viridiplantae</taxon>
        <taxon>Streptophyta</taxon>
        <taxon>Embryophyta</taxon>
        <taxon>Tracheophyta</taxon>
        <taxon>Spermatophyta</taxon>
        <taxon>Magnoliopsida</taxon>
        <taxon>Liliopsida</taxon>
        <taxon>Poales</taxon>
        <taxon>Poaceae</taxon>
        <taxon>PACMAD clade</taxon>
        <taxon>Panicoideae</taxon>
        <taxon>Panicodae</taxon>
        <taxon>Paniceae</taxon>
        <taxon>Panicinae</taxon>
        <taxon>Panicum</taxon>
        <taxon>Panicum sect. Hiantes</taxon>
    </lineage>
</organism>
<feature type="compositionally biased region" description="Basic and acidic residues" evidence="2">
    <location>
        <begin position="218"/>
        <end position="235"/>
    </location>
</feature>
<keyword evidence="1" id="KW-1017">Isopeptide bond</keyword>
<comment type="caution">
    <text evidence="5">The sequence shown here is derived from an EMBL/GenBank/DDBJ whole genome shotgun (WGS) entry which is preliminary data.</text>
</comment>
<dbReference type="InterPro" id="IPR019956">
    <property type="entry name" value="Ubiquitin_dom"/>
</dbReference>
<dbReference type="Pfam" id="PF00240">
    <property type="entry name" value="ubiquitin"/>
    <property type="match status" value="1"/>
</dbReference>
<evidence type="ECO:0000256" key="3">
    <source>
        <dbReference type="SAM" id="Phobius"/>
    </source>
</evidence>
<feature type="transmembrane region" description="Helical" evidence="3">
    <location>
        <begin position="173"/>
        <end position="191"/>
    </location>
</feature>
<evidence type="ECO:0000313" key="5">
    <source>
        <dbReference type="EMBL" id="KAG2582031.1"/>
    </source>
</evidence>
<keyword evidence="3" id="KW-0812">Transmembrane</keyword>
<protein>
    <recommendedName>
        <fullName evidence="4">Ubiquitin-like domain-containing protein</fullName>
    </recommendedName>
</protein>
<gene>
    <name evidence="5" type="ORF">PVAP13_6KG092400</name>
</gene>
<keyword evidence="3" id="KW-1133">Transmembrane helix</keyword>
<name>A0A8T0R8G5_PANVG</name>
<proteinExistence type="predicted"/>
<feature type="transmembrane region" description="Helical" evidence="3">
    <location>
        <begin position="112"/>
        <end position="134"/>
    </location>
</feature>
<dbReference type="PRINTS" id="PR00348">
    <property type="entry name" value="UBIQUITIN"/>
</dbReference>
<dbReference type="InterPro" id="IPR050158">
    <property type="entry name" value="Ubiquitin_ubiquitin-like"/>
</dbReference>
<evidence type="ECO:0000313" key="6">
    <source>
        <dbReference type="Proteomes" id="UP000823388"/>
    </source>
</evidence>
<keyword evidence="6" id="KW-1185">Reference proteome</keyword>
<dbReference type="InterPro" id="IPR000626">
    <property type="entry name" value="Ubiquitin-like_dom"/>
</dbReference>
<dbReference type="InterPro" id="IPR029071">
    <property type="entry name" value="Ubiquitin-like_domsf"/>
</dbReference>
<dbReference type="Proteomes" id="UP000823388">
    <property type="component" value="Chromosome 6K"/>
</dbReference>
<feature type="transmembrane region" description="Helical" evidence="3">
    <location>
        <begin position="269"/>
        <end position="294"/>
    </location>
</feature>
<evidence type="ECO:0000256" key="1">
    <source>
        <dbReference type="ARBA" id="ARBA00022499"/>
    </source>
</evidence>
<dbReference type="Gene3D" id="3.10.20.90">
    <property type="entry name" value="Phosphatidylinositol 3-kinase Catalytic Subunit, Chain A, domain 1"/>
    <property type="match status" value="1"/>
</dbReference>
<evidence type="ECO:0000259" key="4">
    <source>
        <dbReference type="PROSITE" id="PS50053"/>
    </source>
</evidence>
<dbReference type="SUPFAM" id="SSF54236">
    <property type="entry name" value="Ubiquitin-like"/>
    <property type="match status" value="1"/>
</dbReference>
<dbReference type="GO" id="GO:0003729">
    <property type="term" value="F:mRNA binding"/>
    <property type="evidence" value="ECO:0007669"/>
    <property type="project" value="UniProtKB-ARBA"/>
</dbReference>